<evidence type="ECO:0000256" key="1">
    <source>
        <dbReference type="SAM" id="MobiDB-lite"/>
    </source>
</evidence>
<sequence>MDAVRIEAKDQYKKAKPWKQEEELKSSFSEQTEANPFGSVETSPNKDEKTKRPASLTAEMLDAGAETLRSPTRAYVLAKHTALNFISQRKKWPQVVHERVKRWLEARTGRSLQHSRDIQKHVAWNADMAAMVLYFLQEDAIRTVRIGIHHKYVLDKQEFLQQNLVQFNTDDQAAEAVAAQNVACVLMVNEHSGQLPPCLQQASIPVYTLRDLLGRHITTLDEITTDDDSAKQLGGLEWLVVWRDPRAVKLQLALMKLEGYADP</sequence>
<dbReference type="EMBL" id="JAUTXT010000007">
    <property type="protein sequence ID" value="KAK3677189.1"/>
    <property type="molecule type" value="Genomic_DNA"/>
</dbReference>
<accession>A0AAE0WT89</accession>
<gene>
    <name evidence="2" type="ORF">LTR78_002727</name>
</gene>
<organism evidence="2 3">
    <name type="scientific">Recurvomyces mirabilis</name>
    <dbReference type="NCBI Taxonomy" id="574656"/>
    <lineage>
        <taxon>Eukaryota</taxon>
        <taxon>Fungi</taxon>
        <taxon>Dikarya</taxon>
        <taxon>Ascomycota</taxon>
        <taxon>Pezizomycotina</taxon>
        <taxon>Dothideomycetes</taxon>
        <taxon>Dothideomycetidae</taxon>
        <taxon>Mycosphaerellales</taxon>
        <taxon>Teratosphaeriaceae</taxon>
        <taxon>Recurvomyces</taxon>
    </lineage>
</organism>
<proteinExistence type="predicted"/>
<evidence type="ECO:0000313" key="2">
    <source>
        <dbReference type="EMBL" id="KAK3677189.1"/>
    </source>
</evidence>
<feature type="compositionally biased region" description="Basic and acidic residues" evidence="1">
    <location>
        <begin position="1"/>
        <end position="25"/>
    </location>
</feature>
<keyword evidence="3" id="KW-1185">Reference proteome</keyword>
<name>A0AAE0WT89_9PEZI</name>
<evidence type="ECO:0000313" key="3">
    <source>
        <dbReference type="Proteomes" id="UP001274830"/>
    </source>
</evidence>
<feature type="region of interest" description="Disordered" evidence="1">
    <location>
        <begin position="1"/>
        <end position="55"/>
    </location>
</feature>
<comment type="caution">
    <text evidence="2">The sequence shown here is derived from an EMBL/GenBank/DDBJ whole genome shotgun (WGS) entry which is preliminary data.</text>
</comment>
<protein>
    <submittedName>
        <fullName evidence="2">Uncharacterized protein</fullName>
    </submittedName>
</protein>
<dbReference type="Proteomes" id="UP001274830">
    <property type="component" value="Unassembled WGS sequence"/>
</dbReference>
<dbReference type="AlphaFoldDB" id="A0AAE0WT89"/>
<reference evidence="2" key="1">
    <citation type="submission" date="2023-07" db="EMBL/GenBank/DDBJ databases">
        <title>Black Yeasts Isolated from many extreme environments.</title>
        <authorList>
            <person name="Coleine C."/>
            <person name="Stajich J.E."/>
            <person name="Selbmann L."/>
        </authorList>
    </citation>
    <scope>NUCLEOTIDE SEQUENCE</scope>
    <source>
        <strain evidence="2">CCFEE 5485</strain>
    </source>
</reference>